<name>A0ABV9MZ63_9ENTE</name>
<accession>A0ABV9MZ63</accession>
<reference evidence="9" key="1">
    <citation type="journal article" date="2019" name="Int. J. Syst. Evol. Microbiol.">
        <title>The Global Catalogue of Microorganisms (GCM) 10K type strain sequencing project: providing services to taxonomists for standard genome sequencing and annotation.</title>
        <authorList>
            <consortium name="The Broad Institute Genomics Platform"/>
            <consortium name="The Broad Institute Genome Sequencing Center for Infectious Disease"/>
            <person name="Wu L."/>
            <person name="Ma J."/>
        </authorList>
    </citation>
    <scope>NUCLEOTIDE SEQUENCE [LARGE SCALE GENOMIC DNA]</scope>
    <source>
        <strain evidence="9">CGMCC 1.19032</strain>
    </source>
</reference>
<proteinExistence type="inferred from homology"/>
<dbReference type="NCBIfam" id="TIGR03824">
    <property type="entry name" value="FlgM_jcvi"/>
    <property type="match status" value="1"/>
</dbReference>
<dbReference type="Pfam" id="PF04316">
    <property type="entry name" value="FlgM"/>
    <property type="match status" value="1"/>
</dbReference>
<organism evidence="8 9">
    <name type="scientific">Enterococcus lemanii</name>
    <dbReference type="NCBI Taxonomy" id="1159752"/>
    <lineage>
        <taxon>Bacteria</taxon>
        <taxon>Bacillati</taxon>
        <taxon>Bacillota</taxon>
        <taxon>Bacilli</taxon>
        <taxon>Lactobacillales</taxon>
        <taxon>Enterococcaceae</taxon>
        <taxon>Enterococcus</taxon>
    </lineage>
</organism>
<evidence type="ECO:0000256" key="2">
    <source>
        <dbReference type="ARBA" id="ARBA00017823"/>
    </source>
</evidence>
<evidence type="ECO:0000313" key="8">
    <source>
        <dbReference type="EMBL" id="MFC4719848.1"/>
    </source>
</evidence>
<keyword evidence="8" id="KW-0966">Cell projection</keyword>
<evidence type="ECO:0000256" key="5">
    <source>
        <dbReference type="ARBA" id="ARBA00023015"/>
    </source>
</evidence>
<evidence type="ECO:0000256" key="1">
    <source>
        <dbReference type="ARBA" id="ARBA00005322"/>
    </source>
</evidence>
<keyword evidence="6" id="KW-0804">Transcription</keyword>
<dbReference type="InterPro" id="IPR031316">
    <property type="entry name" value="FlgM_C"/>
</dbReference>
<dbReference type="EMBL" id="JBHSGS010000049">
    <property type="protein sequence ID" value="MFC4719848.1"/>
    <property type="molecule type" value="Genomic_DNA"/>
</dbReference>
<protein>
    <recommendedName>
        <fullName evidence="2">Negative regulator of flagellin synthesis</fullName>
    </recommendedName>
</protein>
<dbReference type="RefSeq" id="WP_204652868.1">
    <property type="nucleotide sequence ID" value="NZ_JAFBFD010000002.1"/>
</dbReference>
<comment type="similarity">
    <text evidence="1">Belongs to the FlgM family.</text>
</comment>
<dbReference type="InterPro" id="IPR035890">
    <property type="entry name" value="Anti-sigma-28_factor_FlgM_sf"/>
</dbReference>
<evidence type="ECO:0000256" key="3">
    <source>
        <dbReference type="ARBA" id="ARBA00022491"/>
    </source>
</evidence>
<feature type="domain" description="Anti-sigma-28 factor FlgM C-terminal" evidence="7">
    <location>
        <begin position="38"/>
        <end position="84"/>
    </location>
</feature>
<evidence type="ECO:0000259" key="7">
    <source>
        <dbReference type="Pfam" id="PF04316"/>
    </source>
</evidence>
<evidence type="ECO:0000256" key="6">
    <source>
        <dbReference type="ARBA" id="ARBA00023163"/>
    </source>
</evidence>
<evidence type="ECO:0000256" key="4">
    <source>
        <dbReference type="ARBA" id="ARBA00022795"/>
    </source>
</evidence>
<keyword evidence="3" id="KW-0678">Repressor</keyword>
<dbReference type="Proteomes" id="UP001595969">
    <property type="component" value="Unassembled WGS sequence"/>
</dbReference>
<keyword evidence="8" id="KW-0282">Flagellum</keyword>
<dbReference type="InterPro" id="IPR007412">
    <property type="entry name" value="FlgM"/>
</dbReference>
<comment type="caution">
    <text evidence="8">The sequence shown here is derived from an EMBL/GenBank/DDBJ whole genome shotgun (WGS) entry which is preliminary data.</text>
</comment>
<keyword evidence="4" id="KW-1005">Bacterial flagellum biogenesis</keyword>
<keyword evidence="8" id="KW-0969">Cilium</keyword>
<keyword evidence="5" id="KW-0805">Transcription regulation</keyword>
<gene>
    <name evidence="8" type="primary">flgM</name>
    <name evidence="8" type="ORF">ACFO5I_08930</name>
</gene>
<keyword evidence="9" id="KW-1185">Reference proteome</keyword>
<evidence type="ECO:0000313" key="9">
    <source>
        <dbReference type="Proteomes" id="UP001595969"/>
    </source>
</evidence>
<dbReference type="SUPFAM" id="SSF101498">
    <property type="entry name" value="Anti-sigma factor FlgM"/>
    <property type="match status" value="1"/>
</dbReference>
<sequence length="91" mass="10132">MKIGRTYGEYNKDQYQTPKTTDHVTAKEGQALKENSPIKLSEAAQKIQQSKADEPTNAQKVAAIKKAVQEGTYEVSAKAITDSMWQAMKEK</sequence>